<comment type="caution">
    <text evidence="1">The sequence shown here is derived from an EMBL/GenBank/DDBJ whole genome shotgun (WGS) entry which is preliminary data.</text>
</comment>
<dbReference type="Pfam" id="PF03692">
    <property type="entry name" value="CxxCxxCC"/>
    <property type="match status" value="1"/>
</dbReference>
<dbReference type="AlphaFoldDB" id="A0A832Z391"/>
<protein>
    <submittedName>
        <fullName evidence="1">YkgJ family cysteine cluster protein</fullName>
    </submittedName>
</protein>
<dbReference type="InterPro" id="IPR005358">
    <property type="entry name" value="Puta_zinc/iron-chelating_dom"/>
</dbReference>
<accession>A0A832Z391</accession>
<dbReference type="Proteomes" id="UP000605805">
    <property type="component" value="Unassembled WGS sequence"/>
</dbReference>
<dbReference type="EMBL" id="DQTV01000059">
    <property type="protein sequence ID" value="HIP57068.1"/>
    <property type="molecule type" value="Genomic_DNA"/>
</dbReference>
<sequence length="149" mass="17039">MISDRDVHIATKKALRGDLLAAKKVLNLLWSYREVPAVKYVAYALVYQIAMNAIVDTSNDCRKCGGVCCKQGAPLPLYDFDLDEMRSHLGSEVDRHVLRTEGMYLLPRPCPFLRGWECSIHRFKPYACLSYPFATEDEQLPHIERYNGV</sequence>
<reference evidence="1" key="1">
    <citation type="journal article" date="2020" name="ISME J.">
        <title>Gammaproteobacteria mediating utilization of methyl-, sulfur- and petroleum organic compounds in deep ocean hydrothermal plumes.</title>
        <authorList>
            <person name="Zhou Z."/>
            <person name="Liu Y."/>
            <person name="Pan J."/>
            <person name="Cron B.R."/>
            <person name="Toner B.M."/>
            <person name="Anantharaman K."/>
            <person name="Breier J.A."/>
            <person name="Dick G.J."/>
            <person name="Li M."/>
        </authorList>
    </citation>
    <scope>NUCLEOTIDE SEQUENCE</scope>
    <source>
        <strain evidence="1">SZUA-1435</strain>
    </source>
</reference>
<feature type="non-terminal residue" evidence="1">
    <location>
        <position position="149"/>
    </location>
</feature>
<evidence type="ECO:0000313" key="1">
    <source>
        <dbReference type="EMBL" id="HIP57068.1"/>
    </source>
</evidence>
<proteinExistence type="predicted"/>
<gene>
    <name evidence="1" type="ORF">EYH02_03245</name>
</gene>
<evidence type="ECO:0000313" key="2">
    <source>
        <dbReference type="Proteomes" id="UP000605805"/>
    </source>
</evidence>
<organism evidence="1 2">
    <name type="scientific">Ignisphaera aggregans</name>
    <dbReference type="NCBI Taxonomy" id="334771"/>
    <lineage>
        <taxon>Archaea</taxon>
        <taxon>Thermoproteota</taxon>
        <taxon>Thermoprotei</taxon>
        <taxon>Desulfurococcales</taxon>
        <taxon>Desulfurococcaceae</taxon>
        <taxon>Ignisphaera</taxon>
    </lineage>
</organism>
<name>A0A832Z391_9CREN</name>